<gene>
    <name evidence="1" type="ORF">RchiOBHm_Chr7g0203291</name>
</gene>
<keyword evidence="2" id="KW-1185">Reference proteome</keyword>
<dbReference type="AlphaFoldDB" id="A0A2P6P8E7"/>
<dbReference type="SUPFAM" id="SSF158622">
    <property type="entry name" value="YheA/YmcA-like"/>
    <property type="match status" value="1"/>
</dbReference>
<organism evidence="1 2">
    <name type="scientific">Rosa chinensis</name>
    <name type="common">China rose</name>
    <dbReference type="NCBI Taxonomy" id="74649"/>
    <lineage>
        <taxon>Eukaryota</taxon>
        <taxon>Viridiplantae</taxon>
        <taxon>Streptophyta</taxon>
        <taxon>Embryophyta</taxon>
        <taxon>Tracheophyta</taxon>
        <taxon>Spermatophyta</taxon>
        <taxon>Magnoliopsida</taxon>
        <taxon>eudicotyledons</taxon>
        <taxon>Gunneridae</taxon>
        <taxon>Pentapetalae</taxon>
        <taxon>rosids</taxon>
        <taxon>fabids</taxon>
        <taxon>Rosales</taxon>
        <taxon>Rosaceae</taxon>
        <taxon>Rosoideae</taxon>
        <taxon>Rosoideae incertae sedis</taxon>
        <taxon>Rosa</taxon>
    </lineage>
</organism>
<accession>A0A2P6P8E7</accession>
<proteinExistence type="predicted"/>
<comment type="caution">
    <text evidence="1">The sequence shown here is derived from an EMBL/GenBank/DDBJ whole genome shotgun (WGS) entry which is preliminary data.</text>
</comment>
<evidence type="ECO:0000313" key="1">
    <source>
        <dbReference type="EMBL" id="PRQ18195.1"/>
    </source>
</evidence>
<dbReference type="Proteomes" id="UP000238479">
    <property type="component" value="Chromosome 7"/>
</dbReference>
<evidence type="ECO:0000313" key="2">
    <source>
        <dbReference type="Proteomes" id="UP000238479"/>
    </source>
</evidence>
<dbReference type="EMBL" id="PDCK01000045">
    <property type="protein sequence ID" value="PRQ18195.1"/>
    <property type="molecule type" value="Genomic_DNA"/>
</dbReference>
<reference evidence="1 2" key="1">
    <citation type="journal article" date="2018" name="Nat. Genet.">
        <title>The Rosa genome provides new insights in the design of modern roses.</title>
        <authorList>
            <person name="Bendahmane M."/>
        </authorList>
    </citation>
    <scope>NUCLEOTIDE SEQUENCE [LARGE SCALE GENOMIC DNA]</scope>
    <source>
        <strain evidence="2">cv. Old Blush</strain>
    </source>
</reference>
<name>A0A2P6P8E7_ROSCH</name>
<sequence>MKQFKDEVAASEVELLVIEHLVVFGMYLKNDFEAELKEAVSGLKSTTEQLRGDGFGKDLITKFSAMQIELQAAVQRNQDELKEVVKKVGMRKEWVENTLK</sequence>
<dbReference type="InterPro" id="IPR023378">
    <property type="entry name" value="YheA/YmcA-like_dom_sf"/>
</dbReference>
<dbReference type="Gramene" id="PRQ18195">
    <property type="protein sequence ID" value="PRQ18195"/>
    <property type="gene ID" value="RchiOBHm_Chr7g0203291"/>
</dbReference>
<protein>
    <submittedName>
        <fullName evidence="1">Putative YheA/YmcA-like domain-containing protein</fullName>
    </submittedName>
</protein>